<keyword evidence="2" id="KW-1185">Reference proteome</keyword>
<evidence type="ECO:0000313" key="1">
    <source>
        <dbReference type="EMBL" id="KAG9222415.1"/>
    </source>
</evidence>
<reference evidence="1 2" key="1">
    <citation type="journal article" date="2021" name="Appl. Environ. Microbiol.">
        <title>Genetic linkage and physical mapping for an oyster mushroom Pleurotus cornucopiae and QTL analysis for the trait cap color.</title>
        <authorList>
            <person name="Zhang Y."/>
            <person name="Gao W."/>
            <person name="Sonnenberg A."/>
            <person name="Chen Q."/>
            <person name="Zhang J."/>
            <person name="Huang C."/>
        </authorList>
    </citation>
    <scope>NUCLEOTIDE SEQUENCE [LARGE SCALE GENOMIC DNA]</scope>
    <source>
        <strain evidence="1">CCMSSC00406</strain>
    </source>
</reference>
<sequence>MPDLITVSGVKEYLEGTRFECSDALPLSGGTANFIYRISLLRPVEGHSSLILKHGRPFVGNIPFSLKRQAYEVEALKWISTWIAPNSPVKVPAVLLFDEDKAVIIMEDVGPLAKTLKQLLLDGAVSEATAKKVGNALGEFIANVHRRSGGEVELLQAFDANEQGKSISAWATYGRLVSTLQGEDMPVLSDPPLNVSQETMNTIATLSKERSSQINASADCLVMGDFWPGNIVLSPTAESIYVIDWELAKTGLEGLDLGQFCAEIHALRRFHQSQSTSADAIISAFLQTYRRLRDHPDPLSLAGTVVTHVGAHLVAWTPRVEWGGREDTRAVVAEGVELLVGGYSGSHHQTQSWHDFLKASLAVYNANTGGPDTNPLVYTASMSDRKVIFTEEANPPLPIYSQAIVSNGTVYASGNIGCDRELKLVEGGVQGQTRAALKNLAIVLKASGSGLEHILKVNIYLTDLPKDFAAMNEVYAEFFQDKPPARTCIGVAALPLGAEVEIECVAAVAK</sequence>
<proteinExistence type="predicted"/>
<gene>
    <name evidence="1" type="ORF">CCMSSC00406_0002750</name>
</gene>
<accession>A0ACB7IWP5</accession>
<organism evidence="1 2">
    <name type="scientific">Pleurotus cornucopiae</name>
    <name type="common">Cornucopia mushroom</name>
    <dbReference type="NCBI Taxonomy" id="5321"/>
    <lineage>
        <taxon>Eukaryota</taxon>
        <taxon>Fungi</taxon>
        <taxon>Dikarya</taxon>
        <taxon>Basidiomycota</taxon>
        <taxon>Agaricomycotina</taxon>
        <taxon>Agaricomycetes</taxon>
        <taxon>Agaricomycetidae</taxon>
        <taxon>Agaricales</taxon>
        <taxon>Pleurotineae</taxon>
        <taxon>Pleurotaceae</taxon>
        <taxon>Pleurotus</taxon>
    </lineage>
</organism>
<protein>
    <submittedName>
        <fullName evidence="1">Uncharacterized protein</fullName>
    </submittedName>
</protein>
<comment type="caution">
    <text evidence="1">The sequence shown here is derived from an EMBL/GenBank/DDBJ whole genome shotgun (WGS) entry which is preliminary data.</text>
</comment>
<dbReference type="EMBL" id="WQMT02000005">
    <property type="protein sequence ID" value="KAG9222415.1"/>
    <property type="molecule type" value="Genomic_DNA"/>
</dbReference>
<name>A0ACB7IWP5_PLECO</name>
<dbReference type="Proteomes" id="UP000824881">
    <property type="component" value="Unassembled WGS sequence"/>
</dbReference>
<evidence type="ECO:0000313" key="2">
    <source>
        <dbReference type="Proteomes" id="UP000824881"/>
    </source>
</evidence>